<gene>
    <name evidence="7" type="ORF">MUU47_18925</name>
</gene>
<evidence type="ECO:0000256" key="3">
    <source>
        <dbReference type="ARBA" id="ARBA00022729"/>
    </source>
</evidence>
<evidence type="ECO:0000256" key="2">
    <source>
        <dbReference type="ARBA" id="ARBA00006671"/>
    </source>
</evidence>
<sequence length="365" mass="37511">MTNLLAVRNLPLLLAISGLSVLSVSAAQATESHCTFVSGSGTQLVSLGSLGGVNVKATVSTPTQIGNVVGYQAGNAKSQCVDVSNNGSRVLWTRFNPATATAGTIMSAQGKKTPLITTSVPGIAYTLALVSSSGITVDARTAASADWNEEGQYEVGQLNGATWRYVVKLYQLPGFKLGSASAVTLRSENIQSLLLGTPTLDAGSSLNLQSSPASLTAPLISPTCQTATLAPGSHVSGNELQLGDYYMSELKLGQSAKAVPFALSFTGCAGTTKITVKLSSNTVSVNNPQLLSQSGVGASGFGVKIEGIDGAMTLIPNDVQSSYSKSDAAMPDDRQLDFNAYLMADGGPMASGAFKTTATFNLSYE</sequence>
<evidence type="ECO:0000256" key="1">
    <source>
        <dbReference type="ARBA" id="ARBA00004561"/>
    </source>
</evidence>
<proteinExistence type="inferred from homology"/>
<dbReference type="Pfam" id="PF00419">
    <property type="entry name" value="Fimbrial"/>
    <property type="match status" value="1"/>
</dbReference>
<keyword evidence="3 5" id="KW-0732">Signal</keyword>
<keyword evidence="8" id="KW-1185">Reference proteome</keyword>
<evidence type="ECO:0000256" key="5">
    <source>
        <dbReference type="SAM" id="SignalP"/>
    </source>
</evidence>
<dbReference type="RefSeq" id="WP_258989708.1">
    <property type="nucleotide sequence ID" value="NZ_JALIGE010000076.1"/>
</dbReference>
<dbReference type="SUPFAM" id="SSF49401">
    <property type="entry name" value="Bacterial adhesins"/>
    <property type="match status" value="1"/>
</dbReference>
<dbReference type="Gene3D" id="2.60.40.1090">
    <property type="entry name" value="Fimbrial-type adhesion domain"/>
    <property type="match status" value="1"/>
</dbReference>
<evidence type="ECO:0000259" key="6">
    <source>
        <dbReference type="Pfam" id="PF00419"/>
    </source>
</evidence>
<comment type="caution">
    <text evidence="7">The sequence shown here is derived from an EMBL/GenBank/DDBJ whole genome shotgun (WGS) entry which is preliminary data.</text>
</comment>
<feature type="signal peptide" evidence="5">
    <location>
        <begin position="1"/>
        <end position="29"/>
    </location>
</feature>
<dbReference type="PANTHER" id="PTHR33420">
    <property type="entry name" value="FIMBRIAL SUBUNIT ELFA-RELATED"/>
    <property type="match status" value="1"/>
</dbReference>
<dbReference type="InterPro" id="IPR000259">
    <property type="entry name" value="Adhesion_dom_fimbrial"/>
</dbReference>
<organism evidence="7 8">
    <name type="scientific">Scandinavium hiltneri</name>
    <dbReference type="NCBI Taxonomy" id="2926519"/>
    <lineage>
        <taxon>Bacteria</taxon>
        <taxon>Pseudomonadati</taxon>
        <taxon>Pseudomonadota</taxon>
        <taxon>Gammaproteobacteria</taxon>
        <taxon>Enterobacterales</taxon>
        <taxon>Enterobacteriaceae</taxon>
        <taxon>Scandinavium</taxon>
    </lineage>
</organism>
<accession>A0ABT2E5U9</accession>
<dbReference type="Proteomes" id="UP001205357">
    <property type="component" value="Unassembled WGS sequence"/>
</dbReference>
<comment type="subcellular location">
    <subcellularLocation>
        <location evidence="1">Fimbrium</location>
    </subcellularLocation>
</comment>
<protein>
    <submittedName>
        <fullName evidence="7">Fimbrial protein</fullName>
    </submittedName>
</protein>
<evidence type="ECO:0000313" key="7">
    <source>
        <dbReference type="EMBL" id="MCS2163157.1"/>
    </source>
</evidence>
<dbReference type="PANTHER" id="PTHR33420:SF12">
    <property type="entry name" value="FIMBRIN-LIKE PROTEIN FIMI-RELATED"/>
    <property type="match status" value="1"/>
</dbReference>
<comment type="similarity">
    <text evidence="2">Belongs to the fimbrial protein family.</text>
</comment>
<feature type="domain" description="Fimbrial-type adhesion" evidence="6">
    <location>
        <begin position="235"/>
        <end position="364"/>
    </location>
</feature>
<dbReference type="InterPro" id="IPR036937">
    <property type="entry name" value="Adhesion_dom_fimbrial_sf"/>
</dbReference>
<name>A0ABT2E5U9_9ENTR</name>
<evidence type="ECO:0000313" key="8">
    <source>
        <dbReference type="Proteomes" id="UP001205357"/>
    </source>
</evidence>
<evidence type="ECO:0000256" key="4">
    <source>
        <dbReference type="ARBA" id="ARBA00023263"/>
    </source>
</evidence>
<feature type="chain" id="PRO_5046467673" evidence="5">
    <location>
        <begin position="30"/>
        <end position="365"/>
    </location>
</feature>
<dbReference type="InterPro" id="IPR050263">
    <property type="entry name" value="Bact_Fimbrial_Adh_Pro"/>
</dbReference>
<reference evidence="7 8" key="1">
    <citation type="submission" date="2022-04" db="EMBL/GenBank/DDBJ databases">
        <title>Proposal of a three novel species of Scandinavium, Scandinavium hiltneri, Scandinavium manionii, Scandinavium tedordense.</title>
        <authorList>
            <person name="Maddock D.W."/>
            <person name="Brady C.L."/>
            <person name="Denman S."/>
            <person name="Arnold D."/>
        </authorList>
    </citation>
    <scope>NUCLEOTIDE SEQUENCE [LARGE SCALE GENOMIC DNA]</scope>
    <source>
        <strain evidence="7 8">H11S7</strain>
    </source>
</reference>
<keyword evidence="4" id="KW-0281">Fimbrium</keyword>
<dbReference type="InterPro" id="IPR008966">
    <property type="entry name" value="Adhesion_dom_sf"/>
</dbReference>
<dbReference type="EMBL" id="JALIGE010000076">
    <property type="protein sequence ID" value="MCS2163157.1"/>
    <property type="molecule type" value="Genomic_DNA"/>
</dbReference>